<reference evidence="1 2" key="1">
    <citation type="journal article" date="2024" name="G3 (Bethesda)">
        <title>Genome assembly of Hibiscus sabdariffa L. provides insights into metabolisms of medicinal natural products.</title>
        <authorList>
            <person name="Kim T."/>
        </authorList>
    </citation>
    <scope>NUCLEOTIDE SEQUENCE [LARGE SCALE GENOMIC DNA]</scope>
    <source>
        <strain evidence="1">TK-2024</strain>
        <tissue evidence="1">Old leaves</tissue>
    </source>
</reference>
<name>A0ABR1Z8R1_9ROSI</name>
<comment type="caution">
    <text evidence="1">The sequence shown here is derived from an EMBL/GenBank/DDBJ whole genome shotgun (WGS) entry which is preliminary data.</text>
</comment>
<proteinExistence type="predicted"/>
<keyword evidence="2" id="KW-1185">Reference proteome</keyword>
<evidence type="ECO:0000313" key="1">
    <source>
        <dbReference type="EMBL" id="KAK8476389.1"/>
    </source>
</evidence>
<protein>
    <submittedName>
        <fullName evidence="1">Uncharacterized protein</fullName>
    </submittedName>
</protein>
<dbReference type="Proteomes" id="UP001396334">
    <property type="component" value="Unassembled WGS sequence"/>
</dbReference>
<gene>
    <name evidence="1" type="ORF">V6N11_032980</name>
</gene>
<accession>A0ABR1Z8R1</accession>
<evidence type="ECO:0000313" key="2">
    <source>
        <dbReference type="Proteomes" id="UP001396334"/>
    </source>
</evidence>
<dbReference type="EMBL" id="JBBPBN010002288">
    <property type="protein sequence ID" value="KAK8476389.1"/>
    <property type="molecule type" value="Genomic_DNA"/>
</dbReference>
<organism evidence="1 2">
    <name type="scientific">Hibiscus sabdariffa</name>
    <name type="common">roselle</name>
    <dbReference type="NCBI Taxonomy" id="183260"/>
    <lineage>
        <taxon>Eukaryota</taxon>
        <taxon>Viridiplantae</taxon>
        <taxon>Streptophyta</taxon>
        <taxon>Embryophyta</taxon>
        <taxon>Tracheophyta</taxon>
        <taxon>Spermatophyta</taxon>
        <taxon>Magnoliopsida</taxon>
        <taxon>eudicotyledons</taxon>
        <taxon>Gunneridae</taxon>
        <taxon>Pentapetalae</taxon>
        <taxon>rosids</taxon>
        <taxon>malvids</taxon>
        <taxon>Malvales</taxon>
        <taxon>Malvaceae</taxon>
        <taxon>Malvoideae</taxon>
        <taxon>Hibiscus</taxon>
    </lineage>
</organism>
<sequence>MTLGKVVYLGRNFKHELKLASQTLLFPVQNGNYHLRGFYSPKMSVRPVRDSKNILPASISCSMEELITMISYQSGQVILVWKDGSR</sequence>